<dbReference type="AlphaFoldDB" id="X0WXW3"/>
<evidence type="ECO:0000313" key="3">
    <source>
        <dbReference type="EMBL" id="GAG35545.1"/>
    </source>
</evidence>
<dbReference type="InterPro" id="IPR016208">
    <property type="entry name" value="Ald_Oxase/xanthine_DH-like"/>
</dbReference>
<gene>
    <name evidence="3" type="ORF">S01H1_70694</name>
</gene>
<evidence type="ECO:0000259" key="2">
    <source>
        <dbReference type="Pfam" id="PF20256"/>
    </source>
</evidence>
<dbReference type="PANTHER" id="PTHR11908">
    <property type="entry name" value="XANTHINE DEHYDROGENASE"/>
    <property type="match status" value="1"/>
</dbReference>
<keyword evidence="1" id="KW-0500">Molybdenum</keyword>
<dbReference type="PANTHER" id="PTHR11908:SF132">
    <property type="entry name" value="ALDEHYDE OXIDASE 1-RELATED"/>
    <property type="match status" value="1"/>
</dbReference>
<dbReference type="GO" id="GO:0016491">
    <property type="term" value="F:oxidoreductase activity"/>
    <property type="evidence" value="ECO:0007669"/>
    <property type="project" value="InterPro"/>
</dbReference>
<comment type="caution">
    <text evidence="3">The sequence shown here is derived from an EMBL/GenBank/DDBJ whole genome shotgun (WGS) entry which is preliminary data.</text>
</comment>
<sequence>MINPDLWEGQIIGALSRGLGFSLLEETEYDLNNGKLGCNGMITDYKIPTTLDMPKIDNITVRSAHTYEPTGPFGAKGIGEAALSSVGSAVANAIYNAIGIRFYELPITPEKVLKALKEKEVKNKERRG</sequence>
<dbReference type="Pfam" id="PF20256">
    <property type="entry name" value="MoCoBD_2"/>
    <property type="match status" value="1"/>
</dbReference>
<dbReference type="EMBL" id="BARS01047023">
    <property type="protein sequence ID" value="GAG35545.1"/>
    <property type="molecule type" value="Genomic_DNA"/>
</dbReference>
<dbReference type="GO" id="GO:0005506">
    <property type="term" value="F:iron ion binding"/>
    <property type="evidence" value="ECO:0007669"/>
    <property type="project" value="InterPro"/>
</dbReference>
<name>X0WXW3_9ZZZZ</name>
<accession>X0WXW3</accession>
<dbReference type="SUPFAM" id="SSF56003">
    <property type="entry name" value="Molybdenum cofactor-binding domain"/>
    <property type="match status" value="1"/>
</dbReference>
<protein>
    <recommendedName>
        <fullName evidence="2">Aldehyde oxidase/xanthine dehydrogenase second molybdopterin binding domain-containing protein</fullName>
    </recommendedName>
</protein>
<dbReference type="InterPro" id="IPR037165">
    <property type="entry name" value="AldOxase/xan_DH_Mopterin-bd_sf"/>
</dbReference>
<dbReference type="Gene3D" id="3.30.365.10">
    <property type="entry name" value="Aldehyde oxidase/xanthine dehydrogenase, molybdopterin binding domain"/>
    <property type="match status" value="1"/>
</dbReference>
<proteinExistence type="predicted"/>
<reference evidence="3" key="1">
    <citation type="journal article" date="2014" name="Front. Microbiol.">
        <title>High frequency of phylogenetically diverse reductive dehalogenase-homologous genes in deep subseafloor sedimentary metagenomes.</title>
        <authorList>
            <person name="Kawai M."/>
            <person name="Futagami T."/>
            <person name="Toyoda A."/>
            <person name="Takaki Y."/>
            <person name="Nishi S."/>
            <person name="Hori S."/>
            <person name="Arai W."/>
            <person name="Tsubouchi T."/>
            <person name="Morono Y."/>
            <person name="Uchiyama I."/>
            <person name="Ito T."/>
            <person name="Fujiyama A."/>
            <person name="Inagaki F."/>
            <person name="Takami H."/>
        </authorList>
    </citation>
    <scope>NUCLEOTIDE SEQUENCE</scope>
    <source>
        <strain evidence="3">Expedition CK06-06</strain>
    </source>
</reference>
<organism evidence="3">
    <name type="scientific">marine sediment metagenome</name>
    <dbReference type="NCBI Taxonomy" id="412755"/>
    <lineage>
        <taxon>unclassified sequences</taxon>
        <taxon>metagenomes</taxon>
        <taxon>ecological metagenomes</taxon>
    </lineage>
</organism>
<evidence type="ECO:0000256" key="1">
    <source>
        <dbReference type="ARBA" id="ARBA00022505"/>
    </source>
</evidence>
<dbReference type="InterPro" id="IPR046867">
    <property type="entry name" value="AldOxase/xan_DH_MoCoBD2"/>
</dbReference>
<feature type="domain" description="Aldehyde oxidase/xanthine dehydrogenase second molybdopterin binding" evidence="2">
    <location>
        <begin position="1"/>
        <end position="54"/>
    </location>
</feature>